<dbReference type="Proteomes" id="UP000078558">
    <property type="component" value="Chromosome I"/>
</dbReference>
<dbReference type="EMBL" id="LT907988">
    <property type="protein sequence ID" value="SOE46458.1"/>
    <property type="molecule type" value="Genomic_DNA"/>
</dbReference>
<dbReference type="RefSeq" id="WP_231968166.1">
    <property type="nucleotide sequence ID" value="NZ_LT907988.1"/>
</dbReference>
<organism evidence="2 4">
    <name type="scientific">Orrella dioscoreae</name>
    <dbReference type="NCBI Taxonomy" id="1851544"/>
    <lineage>
        <taxon>Bacteria</taxon>
        <taxon>Pseudomonadati</taxon>
        <taxon>Pseudomonadota</taxon>
        <taxon>Betaproteobacteria</taxon>
        <taxon>Burkholderiales</taxon>
        <taxon>Alcaligenaceae</taxon>
        <taxon>Orrella</taxon>
    </lineage>
</organism>
<dbReference type="KEGG" id="odi:ODI_R0309"/>
<dbReference type="AlphaFoldDB" id="A0A1C3K4F5"/>
<gene>
    <name evidence="2" type="ORF">ODI_04107</name>
    <name evidence="3" type="ORF">ODI_R0309</name>
</gene>
<protein>
    <submittedName>
        <fullName evidence="2">Uncharacterized protein</fullName>
    </submittedName>
</protein>
<dbReference type="STRING" id="1851544.ODI_04107"/>
<keyword evidence="4" id="KW-1185">Reference proteome</keyword>
<evidence type="ECO:0000313" key="4">
    <source>
        <dbReference type="Proteomes" id="UP000078558"/>
    </source>
</evidence>
<reference evidence="2 4" key="1">
    <citation type="submission" date="2016-06" db="EMBL/GenBank/DDBJ databases">
        <authorList>
            <person name="Kjaerup R.B."/>
            <person name="Dalgaard T.S."/>
            <person name="Juul-Madsen H.R."/>
        </authorList>
    </citation>
    <scope>NUCLEOTIDE SEQUENCE [LARGE SCALE GENOMIC DNA]</scope>
    <source>
        <strain evidence="2">Orrdi1</strain>
    </source>
</reference>
<dbReference type="InterPro" id="IPR047811">
    <property type="entry name" value="CytC_ox_assmbl_put"/>
</dbReference>
<reference evidence="3 4" key="2">
    <citation type="submission" date="2017-08" db="EMBL/GenBank/DDBJ databases">
        <authorList>
            <person name="de Groot N.N."/>
        </authorList>
    </citation>
    <scope>NUCLEOTIDE SEQUENCE [LARGE SCALE GENOMIC DNA]</scope>
    <source>
        <strain evidence="3">Orrdi1</strain>
    </source>
</reference>
<accession>A0A1C3K4F5</accession>
<keyword evidence="1" id="KW-0472">Membrane</keyword>
<evidence type="ECO:0000313" key="3">
    <source>
        <dbReference type="EMBL" id="SOE46458.1"/>
    </source>
</evidence>
<feature type="transmembrane region" description="Helical" evidence="1">
    <location>
        <begin position="12"/>
        <end position="30"/>
    </location>
</feature>
<dbReference type="NCBIfam" id="NF038351">
    <property type="entry name" value="cyt_ox_assem_30"/>
    <property type="match status" value="1"/>
</dbReference>
<evidence type="ECO:0000256" key="1">
    <source>
        <dbReference type="SAM" id="Phobius"/>
    </source>
</evidence>
<proteinExistence type="predicted"/>
<evidence type="ECO:0000313" key="2">
    <source>
        <dbReference type="EMBL" id="SBT26334.1"/>
    </source>
</evidence>
<name>A0A1C3K4F5_9BURK</name>
<dbReference type="EMBL" id="FLRC01000033">
    <property type="protein sequence ID" value="SBT26334.1"/>
    <property type="molecule type" value="Genomic_DNA"/>
</dbReference>
<keyword evidence="1" id="KW-1133">Transmembrane helix</keyword>
<keyword evidence="1" id="KW-0812">Transmembrane</keyword>
<sequence length="38" mass="4614">MKTPEQRRRNRKTGLFLLLFVVAVFGWVIYKQYMIVNP</sequence>